<dbReference type="AlphaFoldDB" id="A0AAN5I7A5"/>
<dbReference type="PANTHER" id="PTHR35180:SF4">
    <property type="entry name" value="PROTEIN CBG06219"/>
    <property type="match status" value="1"/>
</dbReference>
<keyword evidence="1" id="KW-0732">Signal</keyword>
<feature type="non-terminal residue" evidence="2">
    <location>
        <position position="1"/>
    </location>
</feature>
<feature type="chain" id="PRO_5042824770" description="Clip domain-containing protein" evidence="1">
    <location>
        <begin position="20"/>
        <end position="88"/>
    </location>
</feature>
<sequence>SVLAPIFFALLILSPVVSPDSDCFWQGTAPICAPDDCPQGTTEIVRSEWFQHVEDRTLELPPFGESCEMRGDKVLCCKNSVVRKDITK</sequence>
<accession>A0AAN5I7A5</accession>
<dbReference type="PANTHER" id="PTHR35180">
    <property type="entry name" value="PROTEIN CBG06219"/>
    <property type="match status" value="1"/>
</dbReference>
<evidence type="ECO:0008006" key="4">
    <source>
        <dbReference type="Google" id="ProtNLM"/>
    </source>
</evidence>
<proteinExistence type="predicted"/>
<gene>
    <name evidence="2" type="ORF">PMAYCL1PPCAC_25377</name>
</gene>
<comment type="caution">
    <text evidence="2">The sequence shown here is derived from an EMBL/GenBank/DDBJ whole genome shotgun (WGS) entry which is preliminary data.</text>
</comment>
<evidence type="ECO:0000313" key="3">
    <source>
        <dbReference type="Proteomes" id="UP001328107"/>
    </source>
</evidence>
<organism evidence="2 3">
    <name type="scientific">Pristionchus mayeri</name>
    <dbReference type="NCBI Taxonomy" id="1317129"/>
    <lineage>
        <taxon>Eukaryota</taxon>
        <taxon>Metazoa</taxon>
        <taxon>Ecdysozoa</taxon>
        <taxon>Nematoda</taxon>
        <taxon>Chromadorea</taxon>
        <taxon>Rhabditida</taxon>
        <taxon>Rhabditina</taxon>
        <taxon>Diplogasteromorpha</taxon>
        <taxon>Diplogasteroidea</taxon>
        <taxon>Neodiplogasteridae</taxon>
        <taxon>Pristionchus</taxon>
    </lineage>
</organism>
<protein>
    <recommendedName>
        <fullName evidence="4">Clip domain-containing protein</fullName>
    </recommendedName>
</protein>
<evidence type="ECO:0000256" key="1">
    <source>
        <dbReference type="SAM" id="SignalP"/>
    </source>
</evidence>
<evidence type="ECO:0000313" key="2">
    <source>
        <dbReference type="EMBL" id="GMR55182.1"/>
    </source>
</evidence>
<dbReference type="EMBL" id="BTRK01000005">
    <property type="protein sequence ID" value="GMR55182.1"/>
    <property type="molecule type" value="Genomic_DNA"/>
</dbReference>
<dbReference type="Proteomes" id="UP001328107">
    <property type="component" value="Unassembled WGS sequence"/>
</dbReference>
<feature type="signal peptide" evidence="1">
    <location>
        <begin position="1"/>
        <end position="19"/>
    </location>
</feature>
<feature type="non-terminal residue" evidence="2">
    <location>
        <position position="88"/>
    </location>
</feature>
<reference evidence="3" key="1">
    <citation type="submission" date="2022-10" db="EMBL/GenBank/DDBJ databases">
        <title>Genome assembly of Pristionchus species.</title>
        <authorList>
            <person name="Yoshida K."/>
            <person name="Sommer R.J."/>
        </authorList>
    </citation>
    <scope>NUCLEOTIDE SEQUENCE [LARGE SCALE GENOMIC DNA]</scope>
    <source>
        <strain evidence="3">RS5460</strain>
    </source>
</reference>
<name>A0AAN5I7A5_9BILA</name>
<keyword evidence="3" id="KW-1185">Reference proteome</keyword>